<dbReference type="InterPro" id="IPR017871">
    <property type="entry name" value="ABC_transporter-like_CS"/>
</dbReference>
<dbReference type="EMBL" id="PRKZ01000004">
    <property type="protein sequence ID" value="RAW50006.1"/>
    <property type="molecule type" value="Genomic_DNA"/>
</dbReference>
<dbReference type="PANTHER" id="PTHR42781:SF4">
    <property type="entry name" value="SPERMIDINE_PUTRESCINE IMPORT ATP-BINDING PROTEIN POTA"/>
    <property type="match status" value="1"/>
</dbReference>
<dbReference type="InterPro" id="IPR003593">
    <property type="entry name" value="AAA+_ATPase"/>
</dbReference>
<reference evidence="5 6" key="1">
    <citation type="submission" date="2018-02" db="EMBL/GenBank/DDBJ databases">
        <title>Complete genome sequencing of Faecalibacterium prausnitzii strains isolated from the human gut.</title>
        <authorList>
            <person name="Fitzgerald B.C."/>
            <person name="Shkoporov A.N."/>
            <person name="Ross P.R."/>
            <person name="Hill C."/>
        </authorList>
    </citation>
    <scope>NUCLEOTIDE SEQUENCE [LARGE SCALE GENOMIC DNA]</scope>
    <source>
        <strain evidence="5 6">APC942/8-14-2</strain>
    </source>
</reference>
<evidence type="ECO:0000313" key="5">
    <source>
        <dbReference type="EMBL" id="RAW50006.1"/>
    </source>
</evidence>
<dbReference type="InterPro" id="IPR003439">
    <property type="entry name" value="ABC_transporter-like_ATP-bd"/>
</dbReference>
<keyword evidence="2" id="KW-0547">Nucleotide-binding</keyword>
<dbReference type="Gene3D" id="3.40.50.300">
    <property type="entry name" value="P-loop containing nucleotide triphosphate hydrolases"/>
    <property type="match status" value="1"/>
</dbReference>
<dbReference type="Pfam" id="PF00005">
    <property type="entry name" value="ABC_tran"/>
    <property type="match status" value="1"/>
</dbReference>
<evidence type="ECO:0000313" key="6">
    <source>
        <dbReference type="Proteomes" id="UP000251634"/>
    </source>
</evidence>
<keyword evidence="3 5" id="KW-0067">ATP-binding</keyword>
<organism evidence="5 6">
    <name type="scientific">Faecalibacterium prausnitzii</name>
    <dbReference type="NCBI Taxonomy" id="853"/>
    <lineage>
        <taxon>Bacteria</taxon>
        <taxon>Bacillati</taxon>
        <taxon>Bacillota</taxon>
        <taxon>Clostridia</taxon>
        <taxon>Eubacteriales</taxon>
        <taxon>Oscillospiraceae</taxon>
        <taxon>Faecalibacterium</taxon>
    </lineage>
</organism>
<dbReference type="InterPro" id="IPR027417">
    <property type="entry name" value="P-loop_NTPase"/>
</dbReference>
<feature type="domain" description="ABC transporter" evidence="4">
    <location>
        <begin position="2"/>
        <end position="234"/>
    </location>
</feature>
<dbReference type="PROSITE" id="PS50893">
    <property type="entry name" value="ABC_TRANSPORTER_2"/>
    <property type="match status" value="1"/>
</dbReference>
<dbReference type="InterPro" id="IPR050093">
    <property type="entry name" value="ABC_SmlMolc_Importer"/>
</dbReference>
<evidence type="ECO:0000259" key="4">
    <source>
        <dbReference type="PROSITE" id="PS50893"/>
    </source>
</evidence>
<evidence type="ECO:0000256" key="3">
    <source>
        <dbReference type="ARBA" id="ARBA00022840"/>
    </source>
</evidence>
<comment type="caution">
    <text evidence="5">The sequence shown here is derived from an EMBL/GenBank/DDBJ whole genome shotgun (WGS) entry which is preliminary data.</text>
</comment>
<dbReference type="SMART" id="SM00382">
    <property type="entry name" value="AAA"/>
    <property type="match status" value="1"/>
</dbReference>
<dbReference type="PROSITE" id="PS00211">
    <property type="entry name" value="ABC_TRANSPORTER_1"/>
    <property type="match status" value="1"/>
</dbReference>
<evidence type="ECO:0000256" key="1">
    <source>
        <dbReference type="ARBA" id="ARBA00022448"/>
    </source>
</evidence>
<dbReference type="GO" id="GO:0005524">
    <property type="term" value="F:ATP binding"/>
    <property type="evidence" value="ECO:0007669"/>
    <property type="project" value="UniProtKB-KW"/>
</dbReference>
<gene>
    <name evidence="5" type="ORF">C4N25_07405</name>
</gene>
<name>A0A329TN37_9FIRM</name>
<accession>A0A329TN37</accession>
<keyword evidence="1" id="KW-0813">Transport</keyword>
<dbReference type="SUPFAM" id="SSF52540">
    <property type="entry name" value="P-loop containing nucleoside triphosphate hydrolases"/>
    <property type="match status" value="1"/>
</dbReference>
<dbReference type="AlphaFoldDB" id="A0A329TN37"/>
<proteinExistence type="predicted"/>
<dbReference type="PANTHER" id="PTHR42781">
    <property type="entry name" value="SPERMIDINE/PUTRESCINE IMPORT ATP-BINDING PROTEIN POTA"/>
    <property type="match status" value="1"/>
</dbReference>
<evidence type="ECO:0000256" key="2">
    <source>
        <dbReference type="ARBA" id="ARBA00022741"/>
    </source>
</evidence>
<protein>
    <submittedName>
        <fullName evidence="5">ABC transporter ATP-binding protein</fullName>
    </submittedName>
</protein>
<dbReference type="Proteomes" id="UP000251634">
    <property type="component" value="Unassembled WGS sequence"/>
</dbReference>
<sequence>MSLLVDIEKDYGGFHLCSRFETNGGITGLLGASGCGKSQTLRCIAGVQTPDKGRIVLDGVTLYDSEQHINLTPQQRGVGYLFQSYALFPNMTVRANILTGLRREKDAAKKQAAFEHAIHLLKLEGLEDRRPAQLSGGQAQRVALARMLVSRPKALLLDEPFSAIDSHLRDQLQVDLLALLADFPGDMVIVTHSRDEAYHMCGQIALMDAGRVLAHGPTKQVFADPRTVQGGRLTGCKNIFPARKVDDHTIFVPDWGVDLHPARMVEDGLVAMGVRAHSFRPEEVRNPLAVHCVGKMEEPFEWIIRMRAEGQTAGSPDLWWRVSKEIVPETMPTRLGVAPEQVLLFYE</sequence>
<dbReference type="GO" id="GO:0016887">
    <property type="term" value="F:ATP hydrolysis activity"/>
    <property type="evidence" value="ECO:0007669"/>
    <property type="project" value="InterPro"/>
</dbReference>